<name>A0A644XMY7_9ZZZZ</name>
<evidence type="ECO:0000313" key="1">
    <source>
        <dbReference type="EMBL" id="MPM17499.1"/>
    </source>
</evidence>
<accession>A0A644XMY7</accession>
<dbReference type="EMBL" id="VSSQ01002807">
    <property type="protein sequence ID" value="MPM17499.1"/>
    <property type="molecule type" value="Genomic_DNA"/>
</dbReference>
<reference evidence="1" key="1">
    <citation type="submission" date="2019-08" db="EMBL/GenBank/DDBJ databases">
        <authorList>
            <person name="Kucharzyk K."/>
            <person name="Murdoch R.W."/>
            <person name="Higgins S."/>
            <person name="Loffler F."/>
        </authorList>
    </citation>
    <scope>NUCLEOTIDE SEQUENCE</scope>
</reference>
<proteinExistence type="predicted"/>
<protein>
    <submittedName>
        <fullName evidence="1">Uncharacterized protein</fullName>
    </submittedName>
</protein>
<organism evidence="1">
    <name type="scientific">bioreactor metagenome</name>
    <dbReference type="NCBI Taxonomy" id="1076179"/>
    <lineage>
        <taxon>unclassified sequences</taxon>
        <taxon>metagenomes</taxon>
        <taxon>ecological metagenomes</taxon>
    </lineage>
</organism>
<dbReference type="AlphaFoldDB" id="A0A644XMY7"/>
<gene>
    <name evidence="1" type="ORF">SDC9_63894</name>
</gene>
<sequence>MFVDSQLFLGVLALLLKLAQGKVGHLVIKFDQDITLLERTAQGDVDRFDLTAGSGFDAHFLLPLNRCAANHLVTQGLGLYRYS</sequence>
<comment type="caution">
    <text evidence="1">The sequence shown here is derived from an EMBL/GenBank/DDBJ whole genome shotgun (WGS) entry which is preliminary data.</text>
</comment>